<name>J9G3I8_9ZZZZ</name>
<protein>
    <submittedName>
        <fullName evidence="1">Uncharacterized protein</fullName>
    </submittedName>
</protein>
<dbReference type="EMBL" id="AMCI01005302">
    <property type="protein sequence ID" value="EJW96387.1"/>
    <property type="molecule type" value="Genomic_DNA"/>
</dbReference>
<accession>J9G3I8</accession>
<sequence>VLDFVKVPIYNYNELKPLY</sequence>
<proteinExistence type="predicted"/>
<dbReference type="AlphaFoldDB" id="J9G3I8"/>
<organism evidence="1">
    <name type="scientific">gut metagenome</name>
    <dbReference type="NCBI Taxonomy" id="749906"/>
    <lineage>
        <taxon>unclassified sequences</taxon>
        <taxon>metagenomes</taxon>
        <taxon>organismal metagenomes</taxon>
    </lineage>
</organism>
<comment type="caution">
    <text evidence="1">The sequence shown here is derived from an EMBL/GenBank/DDBJ whole genome shotgun (WGS) entry which is preliminary data.</text>
</comment>
<gene>
    <name evidence="1" type="ORF">EVA_15504</name>
</gene>
<reference evidence="1" key="1">
    <citation type="journal article" date="2012" name="PLoS ONE">
        <title>Gene sets for utilization of primary and secondary nutrition supplies in the distal gut of endangered iberian lynx.</title>
        <authorList>
            <person name="Alcaide M."/>
            <person name="Messina E."/>
            <person name="Richter M."/>
            <person name="Bargiela R."/>
            <person name="Peplies J."/>
            <person name="Huws S.A."/>
            <person name="Newbold C.J."/>
            <person name="Golyshin P.N."/>
            <person name="Simon M.A."/>
            <person name="Lopez G."/>
            <person name="Yakimov M.M."/>
            <person name="Ferrer M."/>
        </authorList>
    </citation>
    <scope>NUCLEOTIDE SEQUENCE</scope>
</reference>
<evidence type="ECO:0000313" key="1">
    <source>
        <dbReference type="EMBL" id="EJW96387.1"/>
    </source>
</evidence>
<feature type="non-terminal residue" evidence="1">
    <location>
        <position position="1"/>
    </location>
</feature>